<dbReference type="InterPro" id="IPR000719">
    <property type="entry name" value="Prot_kinase_dom"/>
</dbReference>
<dbReference type="PANTHER" id="PTHR24345">
    <property type="entry name" value="SERINE/THREONINE-PROTEIN KINASE PLK"/>
    <property type="match status" value="1"/>
</dbReference>
<evidence type="ECO:0000256" key="10">
    <source>
        <dbReference type="ARBA" id="ARBA00048347"/>
    </source>
</evidence>
<dbReference type="OrthoDB" id="408964at2759"/>
<dbReference type="EMBL" id="CAJPEX010000176">
    <property type="protein sequence ID" value="CAG0913971.1"/>
    <property type="molecule type" value="Genomic_DNA"/>
</dbReference>
<evidence type="ECO:0000313" key="16">
    <source>
        <dbReference type="Proteomes" id="UP000678499"/>
    </source>
</evidence>
<comment type="similarity">
    <text evidence="12">Belongs to the protein kinase superfamily. Ser/Thr protein kinase family. CDC5/Polo subfamily.</text>
</comment>
<dbReference type="InterPro" id="IPR033695">
    <property type="entry name" value="POLO_box_2"/>
</dbReference>
<dbReference type="PROSITE" id="PS50078">
    <property type="entry name" value="POLO_BOX"/>
    <property type="match status" value="2"/>
</dbReference>
<keyword evidence="3 12" id="KW-0723">Serine/threonine-protein kinase</keyword>
<dbReference type="SUPFAM" id="SSF56112">
    <property type="entry name" value="Protein kinase-like (PK-like)"/>
    <property type="match status" value="1"/>
</dbReference>
<name>A0A7R9G960_9CRUS</name>
<evidence type="ECO:0000256" key="6">
    <source>
        <dbReference type="ARBA" id="ARBA00022741"/>
    </source>
</evidence>
<dbReference type="InterPro" id="IPR011009">
    <property type="entry name" value="Kinase-like_dom_sf"/>
</dbReference>
<evidence type="ECO:0000256" key="4">
    <source>
        <dbReference type="ARBA" id="ARBA00022679"/>
    </source>
</evidence>
<dbReference type="PANTHER" id="PTHR24345:SF93">
    <property type="entry name" value="SERINE_THREONINE-PROTEIN KINASE PLK1"/>
    <property type="match status" value="1"/>
</dbReference>
<evidence type="ECO:0000256" key="2">
    <source>
        <dbReference type="ARBA" id="ARBA00022490"/>
    </source>
</evidence>
<dbReference type="FunFam" id="3.30.1120.30:FF:000001">
    <property type="entry name" value="Serine/threonine-protein kinase PLK"/>
    <property type="match status" value="1"/>
</dbReference>
<keyword evidence="7 12" id="KW-0418">Kinase</keyword>
<dbReference type="CDD" id="cd13117">
    <property type="entry name" value="POLO_box_2"/>
    <property type="match status" value="1"/>
</dbReference>
<evidence type="ECO:0000256" key="9">
    <source>
        <dbReference type="ARBA" id="ARBA00047802"/>
    </source>
</evidence>
<dbReference type="CDD" id="cd14099">
    <property type="entry name" value="STKc_PLK"/>
    <property type="match status" value="1"/>
</dbReference>
<dbReference type="GO" id="GO:0004674">
    <property type="term" value="F:protein serine/threonine kinase activity"/>
    <property type="evidence" value="ECO:0007669"/>
    <property type="project" value="UniProtKB-KW"/>
</dbReference>
<dbReference type="GO" id="GO:0000776">
    <property type="term" value="C:kinetochore"/>
    <property type="evidence" value="ECO:0007669"/>
    <property type="project" value="TreeGrafter"/>
</dbReference>
<dbReference type="Pfam" id="PF00069">
    <property type="entry name" value="Pkinase"/>
    <property type="match status" value="1"/>
</dbReference>
<dbReference type="AlphaFoldDB" id="A0A7R9G960"/>
<gene>
    <name evidence="15" type="ORF">NMOB1V02_LOCUS1689</name>
</gene>
<dbReference type="Proteomes" id="UP000678499">
    <property type="component" value="Unassembled WGS sequence"/>
</dbReference>
<dbReference type="GO" id="GO:0005524">
    <property type="term" value="F:ATP binding"/>
    <property type="evidence" value="ECO:0007669"/>
    <property type="project" value="UniProtKB-UniRule"/>
</dbReference>
<comment type="catalytic activity">
    <reaction evidence="10">
        <text>L-seryl-[protein] + ATP = O-phospho-L-seryl-[protein] + ADP + H(+)</text>
        <dbReference type="Rhea" id="RHEA:17989"/>
        <dbReference type="Rhea" id="RHEA-COMP:9863"/>
        <dbReference type="Rhea" id="RHEA-COMP:11604"/>
        <dbReference type="ChEBI" id="CHEBI:15378"/>
        <dbReference type="ChEBI" id="CHEBI:29999"/>
        <dbReference type="ChEBI" id="CHEBI:30616"/>
        <dbReference type="ChEBI" id="CHEBI:83421"/>
        <dbReference type="ChEBI" id="CHEBI:456216"/>
        <dbReference type="EC" id="2.7.11.21"/>
    </reaction>
</comment>
<feature type="domain" description="POLO box" evidence="14">
    <location>
        <begin position="529"/>
        <end position="611"/>
    </location>
</feature>
<feature type="domain" description="Protein kinase" evidence="13">
    <location>
        <begin position="26"/>
        <end position="285"/>
    </location>
</feature>
<dbReference type="GO" id="GO:0005737">
    <property type="term" value="C:cytoplasm"/>
    <property type="evidence" value="ECO:0007669"/>
    <property type="project" value="UniProtKB-SubCell"/>
</dbReference>
<dbReference type="EC" id="2.7.11.21" evidence="12"/>
<organism evidence="15">
    <name type="scientific">Notodromas monacha</name>
    <dbReference type="NCBI Taxonomy" id="399045"/>
    <lineage>
        <taxon>Eukaryota</taxon>
        <taxon>Metazoa</taxon>
        <taxon>Ecdysozoa</taxon>
        <taxon>Arthropoda</taxon>
        <taxon>Crustacea</taxon>
        <taxon>Oligostraca</taxon>
        <taxon>Ostracoda</taxon>
        <taxon>Podocopa</taxon>
        <taxon>Podocopida</taxon>
        <taxon>Cypridocopina</taxon>
        <taxon>Cypridoidea</taxon>
        <taxon>Cyprididae</taxon>
        <taxon>Notodromas</taxon>
    </lineage>
</organism>
<dbReference type="PROSITE" id="PS00108">
    <property type="entry name" value="PROTEIN_KINASE_ST"/>
    <property type="match status" value="1"/>
</dbReference>
<dbReference type="InterPro" id="IPR036947">
    <property type="entry name" value="POLO_box_dom_sf"/>
</dbReference>
<dbReference type="Pfam" id="PF00659">
    <property type="entry name" value="POLO_box"/>
    <property type="match status" value="2"/>
</dbReference>
<dbReference type="SMART" id="SM00220">
    <property type="entry name" value="S_TKc"/>
    <property type="match status" value="1"/>
</dbReference>
<dbReference type="EMBL" id="OA882213">
    <property type="protein sequence ID" value="CAD7273819.1"/>
    <property type="molecule type" value="Genomic_DNA"/>
</dbReference>
<dbReference type="Gene3D" id="1.10.510.10">
    <property type="entry name" value="Transferase(Phosphotransferase) domain 1"/>
    <property type="match status" value="1"/>
</dbReference>
<dbReference type="SUPFAM" id="SSF82615">
    <property type="entry name" value="Polo-box domain"/>
    <property type="match status" value="2"/>
</dbReference>
<evidence type="ECO:0000256" key="5">
    <source>
        <dbReference type="ARBA" id="ARBA00022737"/>
    </source>
</evidence>
<accession>A0A7R9G960</accession>
<evidence type="ECO:0000313" key="15">
    <source>
        <dbReference type="EMBL" id="CAD7273819.1"/>
    </source>
</evidence>
<evidence type="ECO:0000256" key="1">
    <source>
        <dbReference type="ARBA" id="ARBA00004496"/>
    </source>
</evidence>
<dbReference type="InterPro" id="IPR008271">
    <property type="entry name" value="Ser/Thr_kinase_AS"/>
</dbReference>
<dbReference type="Gene3D" id="3.30.200.20">
    <property type="entry name" value="Phosphorylase Kinase, domain 1"/>
    <property type="match status" value="1"/>
</dbReference>
<evidence type="ECO:0000259" key="13">
    <source>
        <dbReference type="PROSITE" id="PS50011"/>
    </source>
</evidence>
<comment type="catalytic activity">
    <reaction evidence="9 12">
        <text>L-threonyl-[protein] + ATP = O-phospho-L-threonyl-[protein] + ADP + H(+)</text>
        <dbReference type="Rhea" id="RHEA:46608"/>
        <dbReference type="Rhea" id="RHEA-COMP:11060"/>
        <dbReference type="Rhea" id="RHEA-COMP:11605"/>
        <dbReference type="ChEBI" id="CHEBI:15378"/>
        <dbReference type="ChEBI" id="CHEBI:30013"/>
        <dbReference type="ChEBI" id="CHEBI:30616"/>
        <dbReference type="ChEBI" id="CHEBI:61977"/>
        <dbReference type="ChEBI" id="CHEBI:456216"/>
        <dbReference type="EC" id="2.7.11.21"/>
    </reaction>
</comment>
<evidence type="ECO:0000256" key="11">
    <source>
        <dbReference type="PROSITE-ProRule" id="PRU10141"/>
    </source>
</evidence>
<evidence type="ECO:0000259" key="14">
    <source>
        <dbReference type="PROSITE" id="PS50078"/>
    </source>
</evidence>
<keyword evidence="2" id="KW-0963">Cytoplasm</keyword>
<proteinExistence type="inferred from homology"/>
<dbReference type="InterPro" id="IPR033701">
    <property type="entry name" value="POLO_box_1"/>
</dbReference>
<keyword evidence="4 12" id="KW-0808">Transferase</keyword>
<keyword evidence="6 11" id="KW-0547">Nucleotide-binding</keyword>
<evidence type="ECO:0000256" key="3">
    <source>
        <dbReference type="ARBA" id="ARBA00022527"/>
    </source>
</evidence>
<dbReference type="FunFam" id="1.10.510.10:FF:000571">
    <property type="entry name" value="Maternal embryonic leucine zipper kinase"/>
    <property type="match status" value="1"/>
</dbReference>
<dbReference type="GO" id="GO:0007052">
    <property type="term" value="P:mitotic spindle organization"/>
    <property type="evidence" value="ECO:0007669"/>
    <property type="project" value="TreeGrafter"/>
</dbReference>
<dbReference type="GO" id="GO:0005634">
    <property type="term" value="C:nucleus"/>
    <property type="evidence" value="ECO:0007669"/>
    <property type="project" value="TreeGrafter"/>
</dbReference>
<dbReference type="PROSITE" id="PS00107">
    <property type="entry name" value="PROTEIN_KINASE_ATP"/>
    <property type="match status" value="1"/>
</dbReference>
<dbReference type="Gene3D" id="3.30.1120.30">
    <property type="entry name" value="POLO box domain"/>
    <property type="match status" value="2"/>
</dbReference>
<evidence type="ECO:0000256" key="12">
    <source>
        <dbReference type="RuleBase" id="RU361162"/>
    </source>
</evidence>
<dbReference type="GO" id="GO:0005813">
    <property type="term" value="C:centrosome"/>
    <property type="evidence" value="ECO:0007669"/>
    <property type="project" value="TreeGrafter"/>
</dbReference>
<dbReference type="GO" id="GO:0000922">
    <property type="term" value="C:spindle pole"/>
    <property type="evidence" value="ECO:0007669"/>
    <property type="project" value="TreeGrafter"/>
</dbReference>
<sequence length="631" mass="71673">MSSKAKDEPKLPADGIIRDVATGKSYRRGKFLGKGGFARVYELTCVASNQTFAGKIVPKTLLQKLHQREKMKQEIAIHKSLNHKHVLKFHCNFEDAENVYIVLEVCRKRTLMELHRRRKTVTEPEARYFMHQMCDALKYLHESRVVHRDLKLGNLLLNDDLELKIADFGLATLIEKNGDRKMTMCGTPNYIAPEVLTKVGHGFEVDIWALGCILYTLLVGKPPFETESLNETYARIKKNRYSIPETLEKGCPSAVDLIKRMLKDNPFERPTIAQILASNFLNEYFPKSLPTSCLTMAPRCDTVSLMNQTALMQQNKLPAPKAPTAIPQKGFMKPIAPSIPERVAIDAKENDVQQAGPIGKEIAGPALKDTEVPKMFYRAMLLQLQGQLQNVFSSRPKVPLGQDSPYLGKQRMECFVDDAEDPALAPMVWVSKWVDYSDKYGLGYQLSDDSYGVLFNDRTRLILLPNGSDLHYVGRDWAEQYHTVENYPQPLAKKVKLINYFKDYMNERLVKAGAKHVKSDGDALARYPVMQQWYRSNRCILMMLSNGTIQMNYFDDHVKIILCPVMQAVTYLPSGDNFRTFSFSGITQNGCTIDMYKRLKDAFHLIQKLMTMPETEVNACNSVAKPSAVKC</sequence>
<dbReference type="FunFam" id="3.30.200.20:FF:000284">
    <property type="entry name" value="Serine/threonine-protein kinase PLK"/>
    <property type="match status" value="1"/>
</dbReference>
<dbReference type="PROSITE" id="PS50011">
    <property type="entry name" value="PROTEIN_KINASE_DOM"/>
    <property type="match status" value="1"/>
</dbReference>
<dbReference type="InterPro" id="IPR017441">
    <property type="entry name" value="Protein_kinase_ATP_BS"/>
</dbReference>
<reference evidence="15" key="1">
    <citation type="submission" date="2020-11" db="EMBL/GenBank/DDBJ databases">
        <authorList>
            <person name="Tran Van P."/>
        </authorList>
    </citation>
    <scope>NUCLEOTIDE SEQUENCE</scope>
</reference>
<evidence type="ECO:0000256" key="8">
    <source>
        <dbReference type="ARBA" id="ARBA00022840"/>
    </source>
</evidence>
<evidence type="ECO:0000256" key="7">
    <source>
        <dbReference type="ARBA" id="ARBA00022777"/>
    </source>
</evidence>
<keyword evidence="16" id="KW-1185">Reference proteome</keyword>
<keyword evidence="8 11" id="KW-0067">ATP-binding</keyword>
<feature type="domain" description="POLO box" evidence="14">
    <location>
        <begin position="429"/>
        <end position="507"/>
    </location>
</feature>
<comment type="subcellular location">
    <subcellularLocation>
        <location evidence="1">Cytoplasm</location>
    </subcellularLocation>
</comment>
<keyword evidence="5" id="KW-0677">Repeat</keyword>
<dbReference type="CDD" id="cd13118">
    <property type="entry name" value="POLO_box_1"/>
    <property type="match status" value="1"/>
</dbReference>
<dbReference type="InterPro" id="IPR000959">
    <property type="entry name" value="POLO_box_dom"/>
</dbReference>
<protein>
    <recommendedName>
        <fullName evidence="12">Serine/threonine-protein kinase PLK</fullName>
        <ecNumber evidence="12">2.7.11.21</ecNumber>
    </recommendedName>
    <alternativeName>
        <fullName evidence="12">Polo-like kinase</fullName>
    </alternativeName>
</protein>
<feature type="binding site" evidence="11">
    <location>
        <position position="55"/>
    </location>
    <ligand>
        <name>ATP</name>
        <dbReference type="ChEBI" id="CHEBI:30616"/>
    </ligand>
</feature>